<gene>
    <name evidence="10" type="ORF">CAEBREN_14524</name>
</gene>
<evidence type="ECO:0000256" key="2">
    <source>
        <dbReference type="ARBA" id="ARBA00009704"/>
    </source>
</evidence>
<dbReference type="HOGENOM" id="CLU_387444_0_0_1"/>
<dbReference type="Pfam" id="PF09270">
    <property type="entry name" value="BTD"/>
    <property type="match status" value="1"/>
</dbReference>
<dbReference type="InParanoid" id="G0NDT2"/>
<keyword evidence="11" id="KW-1185">Reference proteome</keyword>
<dbReference type="Pfam" id="PF20144">
    <property type="entry name" value="TIG_SUH"/>
    <property type="match status" value="1"/>
</dbReference>
<dbReference type="InterPro" id="IPR015350">
    <property type="entry name" value="Beta-trefoil_DNA-bd_dom"/>
</dbReference>
<evidence type="ECO:0000256" key="4">
    <source>
        <dbReference type="ARBA" id="ARBA00023125"/>
    </source>
</evidence>
<organism evidence="11">
    <name type="scientific">Caenorhabditis brenneri</name>
    <name type="common">Nematode worm</name>
    <dbReference type="NCBI Taxonomy" id="135651"/>
    <lineage>
        <taxon>Eukaryota</taxon>
        <taxon>Metazoa</taxon>
        <taxon>Ecdysozoa</taxon>
        <taxon>Nematoda</taxon>
        <taxon>Chromadorea</taxon>
        <taxon>Rhabditida</taxon>
        <taxon>Rhabditina</taxon>
        <taxon>Rhabditomorpha</taxon>
        <taxon>Rhabditoidea</taxon>
        <taxon>Rhabditidae</taxon>
        <taxon>Peloderinae</taxon>
        <taxon>Caenorhabditis</taxon>
    </lineage>
</organism>
<dbReference type="InterPro" id="IPR014756">
    <property type="entry name" value="Ig_E-set"/>
</dbReference>
<dbReference type="InterPro" id="IPR036358">
    <property type="entry name" value="BTD_sf"/>
</dbReference>
<comment type="similarity">
    <text evidence="2">Belongs to the Su(H) family.</text>
</comment>
<dbReference type="InterPro" id="IPR040159">
    <property type="entry name" value="CLS_fam"/>
</dbReference>
<dbReference type="STRING" id="135651.G0NDT2"/>
<feature type="domain" description="Beta-trefoil DNA-binding" evidence="9">
    <location>
        <begin position="430"/>
        <end position="582"/>
    </location>
</feature>
<evidence type="ECO:0000313" key="11">
    <source>
        <dbReference type="Proteomes" id="UP000008068"/>
    </source>
</evidence>
<dbReference type="Pfam" id="PF09271">
    <property type="entry name" value="LAG1-DNAbind"/>
    <property type="match status" value="2"/>
</dbReference>
<dbReference type="InterPro" id="IPR037095">
    <property type="entry name" value="RBP-J/Cbf11_DNA-bd_sf"/>
</dbReference>
<dbReference type="AlphaFoldDB" id="G0NDT2"/>
<keyword evidence="5" id="KW-0804">Transcription</keyword>
<evidence type="ECO:0000256" key="7">
    <source>
        <dbReference type="SAM" id="MobiDB-lite"/>
    </source>
</evidence>
<dbReference type="GO" id="GO:0005634">
    <property type="term" value="C:nucleus"/>
    <property type="evidence" value="ECO:0007669"/>
    <property type="project" value="UniProtKB-SubCell"/>
</dbReference>
<evidence type="ECO:0000259" key="9">
    <source>
        <dbReference type="SMART" id="SM01268"/>
    </source>
</evidence>
<dbReference type="eggNOG" id="KOG3743">
    <property type="taxonomic scope" value="Eukaryota"/>
</dbReference>
<dbReference type="InterPro" id="IPR013783">
    <property type="entry name" value="Ig-like_fold"/>
</dbReference>
<dbReference type="Gene3D" id="2.60.40.10">
    <property type="entry name" value="Immunoglobulins"/>
    <property type="match status" value="1"/>
</dbReference>
<dbReference type="SUPFAM" id="SSF110217">
    <property type="entry name" value="DNA-binding protein LAG-1 (CSL)"/>
    <property type="match status" value="1"/>
</dbReference>
<dbReference type="Gene3D" id="2.60.40.1450">
    <property type="entry name" value="LAG1, DNA binding domain"/>
    <property type="match status" value="1"/>
</dbReference>
<dbReference type="GO" id="GO:0001228">
    <property type="term" value="F:DNA-binding transcription activator activity, RNA polymerase II-specific"/>
    <property type="evidence" value="ECO:0007669"/>
    <property type="project" value="InterPro"/>
</dbReference>
<dbReference type="eggNOG" id="KOG1832">
    <property type="taxonomic scope" value="Eukaryota"/>
</dbReference>
<keyword evidence="3" id="KW-0805">Transcription regulation</keyword>
<evidence type="ECO:0000256" key="3">
    <source>
        <dbReference type="ARBA" id="ARBA00023015"/>
    </source>
</evidence>
<sequence>MSVMLETATEEFKKNYPDPLDDRHPHRTHPDSKLGNILKVIFNNDDFMTKLVVSYVLARDNPELSIQGCRLLLACLPGLDSKVVFSEPEDFIPRLYQWAGPESTNEALQGYATGLLAAALGNPENASKYRIYNTTMIPFALSRLRELRARVAEENGGEAQNQKLTGPTDFSELNGVSNKSPSISIREFEVPTTIAEENEQENLKNLDDSNSKWDIIQPFSIGTQQMYPLSLATYQRFILQYLKSCGEYQDKMTTQIQGTSSARDQVHREELSPYETHYIDDFSRLCPYPGLTPSRMLDFLLNKDYYETVLTILHASVAQKSYGSERRFFCPPPCVYLSTAMNQRSKEYIAYIGVDSDYTEWQQLDFSNGKGYSAAKKIYISDSDARKVFNLNTKVLNKCGREIGLFPSQRISVISKPPKNKKWMKSQHRKYIASGTNVAIFHRPRSQRLRTRYLNVEEDAFQASSTKWSVFTIYLFDDERGIQEAGNSAVRDGFLKYGSVVILVDSVTGIALPRMRIRKVDKKQVILDATCSEEPVSQLHTCAFQMIGKEKAYLSLSDEKIIQHEAQIIGENRHEISDGAAWTIISAEKAEYRFFEATGQVDTPISPCPVVESLDVNGHGESTHVELHGRDFKPNLKIWFGSTPVETTFRSEENLSCKVPSVTKMKNEQTNWIFTNKTTGDIELPISLVRDDGVIYSSGLTYSYKSMERHGTV</sequence>
<dbReference type="GO" id="GO:0000978">
    <property type="term" value="F:RNA polymerase II cis-regulatory region sequence-specific DNA binding"/>
    <property type="evidence" value="ECO:0007669"/>
    <property type="project" value="InterPro"/>
</dbReference>
<dbReference type="InterPro" id="IPR038007">
    <property type="entry name" value="RBP-Jkappa_IPT"/>
</dbReference>
<dbReference type="SMART" id="SM01268">
    <property type="entry name" value="BTD"/>
    <property type="match status" value="1"/>
</dbReference>
<dbReference type="SUPFAM" id="SSF49417">
    <property type="entry name" value="p53-like transcription factors"/>
    <property type="match status" value="1"/>
</dbReference>
<reference evidence="11" key="1">
    <citation type="submission" date="2011-07" db="EMBL/GenBank/DDBJ databases">
        <authorList>
            <consortium name="Caenorhabditis brenneri Sequencing and Analysis Consortium"/>
            <person name="Wilson R.K."/>
        </authorList>
    </citation>
    <scope>NUCLEOTIDE SEQUENCE [LARGE SCALE GENOMIC DNA]</scope>
    <source>
        <strain evidence="11">PB2801</strain>
    </source>
</reference>
<evidence type="ECO:0000256" key="5">
    <source>
        <dbReference type="ARBA" id="ARBA00023163"/>
    </source>
</evidence>
<evidence type="ECO:0000256" key="1">
    <source>
        <dbReference type="ARBA" id="ARBA00004123"/>
    </source>
</evidence>
<evidence type="ECO:0000259" key="8">
    <source>
        <dbReference type="SMART" id="SM01267"/>
    </source>
</evidence>
<dbReference type="PANTHER" id="PTHR10665">
    <property type="entry name" value="RECOMBINING BINDING PROTEIN SUPPRESSOR OF HAIRLESS"/>
    <property type="match status" value="1"/>
</dbReference>
<feature type="domain" description="RBP-J/Cbf11/Cbf12 DNA binding" evidence="8">
    <location>
        <begin position="309"/>
        <end position="428"/>
    </location>
</feature>
<dbReference type="SUPFAM" id="SSF81296">
    <property type="entry name" value="E set domains"/>
    <property type="match status" value="1"/>
</dbReference>
<proteinExistence type="inferred from homology"/>
<dbReference type="InterPro" id="IPR015351">
    <property type="entry name" value="RBP-J/Cbf11/Cbf12_DNA-bd"/>
</dbReference>
<dbReference type="EMBL" id="GL379869">
    <property type="protein sequence ID" value="EGT58475.1"/>
    <property type="molecule type" value="Genomic_DNA"/>
</dbReference>
<feature type="region of interest" description="Disordered" evidence="7">
    <location>
        <begin position="154"/>
        <end position="176"/>
    </location>
</feature>
<evidence type="ECO:0000256" key="6">
    <source>
        <dbReference type="ARBA" id="ARBA00023242"/>
    </source>
</evidence>
<dbReference type="Proteomes" id="UP000008068">
    <property type="component" value="Unassembled WGS sequence"/>
</dbReference>
<dbReference type="OrthoDB" id="5600360at2759"/>
<dbReference type="SMART" id="SM01267">
    <property type="entry name" value="LAG1_DNAbind"/>
    <property type="match status" value="1"/>
</dbReference>
<name>G0NDT2_CAEBE</name>
<comment type="subcellular location">
    <subcellularLocation>
        <location evidence="1">Nucleus</location>
    </subcellularLocation>
</comment>
<dbReference type="FunFam" id="2.60.40.10:FF:002236">
    <property type="entry name" value="Lin-12 And Glp-1 phenotype"/>
    <property type="match status" value="1"/>
</dbReference>
<dbReference type="InterPro" id="IPR008967">
    <property type="entry name" value="p53-like_TF_DNA-bd_sf"/>
</dbReference>
<dbReference type="Gene3D" id="2.80.10.50">
    <property type="match status" value="1"/>
</dbReference>
<keyword evidence="4" id="KW-0238">DNA-binding</keyword>
<evidence type="ECO:0000313" key="10">
    <source>
        <dbReference type="EMBL" id="EGT58475.1"/>
    </source>
</evidence>
<accession>G0NDT2</accession>
<protein>
    <submittedName>
        <fullName evidence="10">Uncharacterized protein</fullName>
    </submittedName>
</protein>
<keyword evidence="6" id="KW-0539">Nucleus</keyword>